<evidence type="ECO:0000313" key="2">
    <source>
        <dbReference type="EMBL" id="EAT43964.1"/>
    </source>
</evidence>
<feature type="domain" description="DUF4806" evidence="1">
    <location>
        <begin position="249"/>
        <end position="337"/>
    </location>
</feature>
<reference evidence="2" key="1">
    <citation type="submission" date="2005-10" db="EMBL/GenBank/DDBJ databases">
        <authorList>
            <person name="Loftus B.J."/>
            <person name="Nene V.M."/>
            <person name="Hannick L.I."/>
            <person name="Bidwell S."/>
            <person name="Haas B."/>
            <person name="Amedeo P."/>
            <person name="Orvis J."/>
            <person name="Wortman J.R."/>
            <person name="White O.R."/>
            <person name="Salzberg S."/>
            <person name="Shumway M."/>
            <person name="Koo H."/>
            <person name="Zhao Y."/>
            <person name="Holmes M."/>
            <person name="Miller J."/>
            <person name="Schatz M."/>
            <person name="Pop M."/>
            <person name="Pai G."/>
            <person name="Utterback T."/>
            <person name="Rogers Y.-H."/>
            <person name="Kravitz S."/>
            <person name="Fraser C.M."/>
        </authorList>
    </citation>
    <scope>NUCLEOTIDE SEQUENCE</scope>
    <source>
        <strain evidence="2">Liverpool</strain>
    </source>
</reference>
<dbReference type="HOGENOM" id="CLU_716136_0_0_1"/>
<dbReference type="InterPro" id="IPR032071">
    <property type="entry name" value="DUF4806"/>
</dbReference>
<organism evidence="2 3">
    <name type="scientific">Aedes aegypti</name>
    <name type="common">Yellowfever mosquito</name>
    <name type="synonym">Culex aegypti</name>
    <dbReference type="NCBI Taxonomy" id="7159"/>
    <lineage>
        <taxon>Eukaryota</taxon>
        <taxon>Metazoa</taxon>
        <taxon>Ecdysozoa</taxon>
        <taxon>Arthropoda</taxon>
        <taxon>Hexapoda</taxon>
        <taxon>Insecta</taxon>
        <taxon>Pterygota</taxon>
        <taxon>Neoptera</taxon>
        <taxon>Endopterygota</taxon>
        <taxon>Diptera</taxon>
        <taxon>Nematocera</taxon>
        <taxon>Culicoidea</taxon>
        <taxon>Culicidae</taxon>
        <taxon>Culicinae</taxon>
        <taxon>Aedini</taxon>
        <taxon>Aedes</taxon>
        <taxon>Stegomyia</taxon>
    </lineage>
</organism>
<dbReference type="eggNOG" id="ENOG502T8NW">
    <property type="taxonomic scope" value="Eukaryota"/>
</dbReference>
<dbReference type="PaxDb" id="7159-AAEL004644-PA"/>
<dbReference type="OMA" id="PRSTEAY"/>
<dbReference type="VEuPathDB" id="VectorBase:AAEL010576"/>
<feature type="domain" description="DUF4806" evidence="1">
    <location>
        <begin position="50"/>
        <end position="145"/>
    </location>
</feature>
<reference evidence="2" key="3">
    <citation type="submission" date="2012-09" db="EMBL/GenBank/DDBJ databases">
        <authorList>
            <consortium name="VectorBase"/>
        </authorList>
    </citation>
    <scope>NUCLEOTIDE SEQUENCE</scope>
    <source>
        <strain evidence="2">Liverpool</strain>
    </source>
</reference>
<dbReference type="EMBL" id="CH477310">
    <property type="protein sequence ID" value="EAT43964.1"/>
    <property type="molecule type" value="Genomic_DNA"/>
</dbReference>
<evidence type="ECO:0000313" key="3">
    <source>
        <dbReference type="Proteomes" id="UP000682892"/>
    </source>
</evidence>
<proteinExistence type="predicted"/>
<dbReference type="AlphaFoldDB" id="Q17CB1"/>
<dbReference type="PhylomeDB" id="Q17CB1"/>
<evidence type="ECO:0000259" key="1">
    <source>
        <dbReference type="Pfam" id="PF16064"/>
    </source>
</evidence>
<accession>Q17CB1</accession>
<dbReference type="Proteomes" id="UP000682892">
    <property type="component" value="Chromosome 1"/>
</dbReference>
<dbReference type="VEuPathDB" id="VectorBase:AAEL020745"/>
<gene>
    <name evidence="2" type="ORF">AaeL_AAEL004644</name>
</gene>
<protein>
    <submittedName>
        <fullName evidence="2">AAEL004644-PA</fullName>
    </submittedName>
</protein>
<reference evidence="2" key="2">
    <citation type="journal article" date="2007" name="Science">
        <title>Genome sequence of Aedes aegypti, a major arbovirus vector.</title>
        <authorList>
            <person name="Nene V."/>
            <person name="Wortman J.R."/>
            <person name="Lawson D."/>
            <person name="Haas B."/>
            <person name="Kodira C."/>
            <person name="Tu Z.J."/>
            <person name="Loftus B."/>
            <person name="Xi Z."/>
            <person name="Megy K."/>
            <person name="Grabherr M."/>
            <person name="Ren Q."/>
            <person name="Zdobnov E.M."/>
            <person name="Lobo N.F."/>
            <person name="Campbell K.S."/>
            <person name="Brown S.E."/>
            <person name="Bonaldo M.F."/>
            <person name="Zhu J."/>
            <person name="Sinkins S.P."/>
            <person name="Hogenkamp D.G."/>
            <person name="Amedeo P."/>
            <person name="Arensburger P."/>
            <person name="Atkinson P.W."/>
            <person name="Bidwell S."/>
            <person name="Biedler J."/>
            <person name="Birney E."/>
            <person name="Bruggner R.V."/>
            <person name="Costas J."/>
            <person name="Coy M.R."/>
            <person name="Crabtree J."/>
            <person name="Crawford M."/>
            <person name="Debruyn B."/>
            <person name="Decaprio D."/>
            <person name="Eiglmeier K."/>
            <person name="Eisenstadt E."/>
            <person name="El-Dorry H."/>
            <person name="Gelbart W.M."/>
            <person name="Gomes S.L."/>
            <person name="Hammond M."/>
            <person name="Hannick L.I."/>
            <person name="Hogan J.R."/>
            <person name="Holmes M.H."/>
            <person name="Jaffe D."/>
            <person name="Johnston J.S."/>
            <person name="Kennedy R.C."/>
            <person name="Koo H."/>
            <person name="Kravitz S."/>
            <person name="Kriventseva E.V."/>
            <person name="Kulp D."/>
            <person name="Labutti K."/>
            <person name="Lee E."/>
            <person name="Li S."/>
            <person name="Lovin D.D."/>
            <person name="Mao C."/>
            <person name="Mauceli E."/>
            <person name="Menck C.F."/>
            <person name="Miller J.R."/>
            <person name="Montgomery P."/>
            <person name="Mori A."/>
            <person name="Nascimento A.L."/>
            <person name="Naveira H.F."/>
            <person name="Nusbaum C."/>
            <person name="O'leary S."/>
            <person name="Orvis J."/>
            <person name="Pertea M."/>
            <person name="Quesneville H."/>
            <person name="Reidenbach K.R."/>
            <person name="Rogers Y.H."/>
            <person name="Roth C.W."/>
            <person name="Schneider J.R."/>
            <person name="Schatz M."/>
            <person name="Shumway M."/>
            <person name="Stanke M."/>
            <person name="Stinson E.O."/>
            <person name="Tubio J.M."/>
            <person name="Vanzee J.P."/>
            <person name="Verjovski-Almeida S."/>
            <person name="Werner D."/>
            <person name="White O."/>
            <person name="Wyder S."/>
            <person name="Zeng Q."/>
            <person name="Zhao Q."/>
            <person name="Zhao Y."/>
            <person name="Hill C.A."/>
            <person name="Raikhel A.S."/>
            <person name="Soares M.B."/>
            <person name="Knudson D.L."/>
            <person name="Lee N.H."/>
            <person name="Galagan J."/>
            <person name="Salzberg S.L."/>
            <person name="Paulsen I.T."/>
            <person name="Dimopoulos G."/>
            <person name="Collins F.H."/>
            <person name="Birren B."/>
            <person name="Fraser-Liggett C.M."/>
            <person name="Severson D.W."/>
        </authorList>
    </citation>
    <scope>NUCLEOTIDE SEQUENCE [LARGE SCALE GENOMIC DNA]</scope>
    <source>
        <strain evidence="2">Liverpool</strain>
    </source>
</reference>
<sequence>MQFGSPQIMFAAQAIIRVVSEERLLSKHEESIGSEMDLPAQRTKTGSVNIAGFSFPIEDEQTVEKLEQTVRSNWLVRQAYVNLLRSHMPRSTEAYRIYDIVSSKIFTYRALQNYYLTLDRQPYFKQDNRKAMVNYDIFQGCMLEAWSDKGVDSAALKNALRAVVMVITLSSRDIKKLTNNLVASERSKLPDSTRTRQILHQKITELLNRDQEYSEDMQIEILDQNETVSVRPYHYLHRLPREQGQQAQVPGFNFPIAEEDTVELLEATVNENEQVRNDYVNYLRAKKPATVGIPNMFHTLFSDEAMYNYNYSGICNRGSKRKAMQHYSIFVGCMLEAWRDHGVDESALRESIYQVIRNINGRKRNRKYFAKRREEDRLRKLAAGKG</sequence>
<name>Q17CB1_AEDAE</name>
<dbReference type="Pfam" id="PF16064">
    <property type="entry name" value="DUF4806"/>
    <property type="match status" value="2"/>
</dbReference>